<keyword evidence="1" id="KW-0472">Membrane</keyword>
<dbReference type="EMBL" id="CP048649">
    <property type="protein sequence ID" value="QIB68980.1"/>
    <property type="molecule type" value="Genomic_DNA"/>
</dbReference>
<dbReference type="Proteomes" id="UP000466848">
    <property type="component" value="Chromosome"/>
</dbReference>
<evidence type="ECO:0000313" key="3">
    <source>
        <dbReference type="Proteomes" id="UP000466848"/>
    </source>
</evidence>
<keyword evidence="3" id="KW-1185">Reference proteome</keyword>
<name>A0A858BVP7_9FIRM</name>
<keyword evidence="1" id="KW-0812">Transmembrane</keyword>
<gene>
    <name evidence="2" type="ORF">Ami103574_06430</name>
</gene>
<dbReference type="RefSeq" id="WP_163065843.1">
    <property type="nucleotide sequence ID" value="NZ_CP048649.1"/>
</dbReference>
<keyword evidence="1" id="KW-1133">Transmembrane helix</keyword>
<proteinExistence type="predicted"/>
<feature type="transmembrane region" description="Helical" evidence="1">
    <location>
        <begin position="39"/>
        <end position="61"/>
    </location>
</feature>
<dbReference type="AlphaFoldDB" id="A0A858BVP7"/>
<protein>
    <submittedName>
        <fullName evidence="2">MFS transporter</fullName>
    </submittedName>
</protein>
<feature type="transmembrane region" description="Helical" evidence="1">
    <location>
        <begin position="12"/>
        <end position="33"/>
    </location>
</feature>
<accession>A0A858BVP7</accession>
<reference evidence="2 3" key="1">
    <citation type="submission" date="2020-02" db="EMBL/GenBank/DDBJ databases">
        <authorList>
            <person name="Kim Y.B."/>
            <person name="Roh S.W."/>
        </authorList>
    </citation>
    <scope>NUCLEOTIDE SEQUENCE [LARGE SCALE GENOMIC DNA]</scope>
    <source>
        <strain evidence="2 3">DSM 103574</strain>
    </source>
</reference>
<organism evidence="2 3">
    <name type="scientific">Aminipila butyrica</name>
    <dbReference type="NCBI Taxonomy" id="433296"/>
    <lineage>
        <taxon>Bacteria</taxon>
        <taxon>Bacillati</taxon>
        <taxon>Bacillota</taxon>
        <taxon>Clostridia</taxon>
        <taxon>Peptostreptococcales</taxon>
        <taxon>Anaerovoracaceae</taxon>
        <taxon>Aminipila</taxon>
    </lineage>
</organism>
<dbReference type="KEGG" id="abut:Ami103574_06430"/>
<sequence length="168" mass="18911">MDYKQKNVNRRIAWLKGARMAAAPLALLMFFSVQQAWGVLPAILLGVGFGVGFLAILNASVADCIGGELKNGVENMIRRATGIPVHIECGKAWGRMSFLIFLQEDNEAVTKAVYRKVVEKLKNSDYFNQIEVISMANVPDLEKETIKRFKNMMMRNAVEMVRSKKRSK</sequence>
<evidence type="ECO:0000313" key="2">
    <source>
        <dbReference type="EMBL" id="QIB68980.1"/>
    </source>
</evidence>
<evidence type="ECO:0000256" key="1">
    <source>
        <dbReference type="SAM" id="Phobius"/>
    </source>
</evidence>